<dbReference type="AlphaFoldDB" id="A0A4R3T5A6"/>
<dbReference type="Proteomes" id="UP000295773">
    <property type="component" value="Unassembled WGS sequence"/>
</dbReference>
<keyword evidence="3" id="KW-1185">Reference proteome</keyword>
<organism evidence="2 3">
    <name type="scientific">Longicatena caecimuris</name>
    <dbReference type="NCBI Taxonomy" id="1796635"/>
    <lineage>
        <taxon>Bacteria</taxon>
        <taxon>Bacillati</taxon>
        <taxon>Bacillota</taxon>
        <taxon>Erysipelotrichia</taxon>
        <taxon>Erysipelotrichales</taxon>
        <taxon>Erysipelotrichaceae</taxon>
        <taxon>Longicatena</taxon>
    </lineage>
</organism>
<dbReference type="EMBL" id="SMBP01000020">
    <property type="protein sequence ID" value="TCU56209.1"/>
    <property type="molecule type" value="Genomic_DNA"/>
</dbReference>
<dbReference type="SUPFAM" id="SSF48695">
    <property type="entry name" value="Multiheme cytochromes"/>
    <property type="match status" value="1"/>
</dbReference>
<sequence>MKLYTCEQCHAPIKLSILKGNVHIVCPSCHQKYQLNTMSVKKYMLIPFVSVAIAVSSSLQLLQGKTIDVKFIYILGVSFVSAALMEWLCVKAGILRYEKSEEIG</sequence>
<protein>
    <submittedName>
        <fullName evidence="2">Uncharacterized protein</fullName>
    </submittedName>
</protein>
<name>A0A4R3T5A6_9FIRM</name>
<dbReference type="GeneID" id="73794442"/>
<dbReference type="RefSeq" id="WP_008691218.1">
    <property type="nucleotide sequence ID" value="NZ_AP024510.1"/>
</dbReference>
<proteinExistence type="predicted"/>
<accession>A0A4R3T5A6</accession>
<keyword evidence="1" id="KW-0472">Membrane</keyword>
<feature type="transmembrane region" description="Helical" evidence="1">
    <location>
        <begin position="43"/>
        <end position="59"/>
    </location>
</feature>
<feature type="transmembrane region" description="Helical" evidence="1">
    <location>
        <begin position="71"/>
        <end position="90"/>
    </location>
</feature>
<gene>
    <name evidence="2" type="ORF">EDD61_1208</name>
</gene>
<keyword evidence="1" id="KW-0812">Transmembrane</keyword>
<evidence type="ECO:0000256" key="1">
    <source>
        <dbReference type="SAM" id="Phobius"/>
    </source>
</evidence>
<evidence type="ECO:0000313" key="3">
    <source>
        <dbReference type="Proteomes" id="UP000295773"/>
    </source>
</evidence>
<evidence type="ECO:0000313" key="2">
    <source>
        <dbReference type="EMBL" id="TCU56209.1"/>
    </source>
</evidence>
<reference evidence="2 3" key="1">
    <citation type="submission" date="2019-03" db="EMBL/GenBank/DDBJ databases">
        <title>Genomic Encyclopedia of Type Strains, Phase IV (KMG-IV): sequencing the most valuable type-strain genomes for metagenomic binning, comparative biology and taxonomic classification.</title>
        <authorList>
            <person name="Goeker M."/>
        </authorList>
    </citation>
    <scope>NUCLEOTIDE SEQUENCE [LARGE SCALE GENOMIC DNA]</scope>
    <source>
        <strain evidence="2 3">DSM 29481</strain>
    </source>
</reference>
<comment type="caution">
    <text evidence="2">The sequence shown here is derived from an EMBL/GenBank/DDBJ whole genome shotgun (WGS) entry which is preliminary data.</text>
</comment>
<dbReference type="InterPro" id="IPR036280">
    <property type="entry name" value="Multihaem_cyt_sf"/>
</dbReference>
<keyword evidence="1" id="KW-1133">Transmembrane helix</keyword>